<proteinExistence type="inferred from homology"/>
<dbReference type="PROSITE" id="PS00086">
    <property type="entry name" value="CYTOCHROME_P450"/>
    <property type="match status" value="1"/>
</dbReference>
<dbReference type="AlphaFoldDB" id="A0AA38VV60"/>
<comment type="cofactor">
    <cofactor evidence="5">
        <name>heme</name>
        <dbReference type="ChEBI" id="CHEBI:30413"/>
    </cofactor>
</comment>
<dbReference type="InterPro" id="IPR001128">
    <property type="entry name" value="Cyt_P450"/>
</dbReference>
<comment type="caution">
    <text evidence="7">The sequence shown here is derived from an EMBL/GenBank/DDBJ whole genome shotgun (WGS) entry which is preliminary data.</text>
</comment>
<evidence type="ECO:0000256" key="3">
    <source>
        <dbReference type="ARBA" id="ARBA00023002"/>
    </source>
</evidence>
<dbReference type="Pfam" id="PF00067">
    <property type="entry name" value="p450"/>
    <property type="match status" value="1"/>
</dbReference>
<evidence type="ECO:0000256" key="5">
    <source>
        <dbReference type="PIRSR" id="PIRSR602401-1"/>
    </source>
</evidence>
<dbReference type="GO" id="GO:0004497">
    <property type="term" value="F:monooxygenase activity"/>
    <property type="evidence" value="ECO:0007669"/>
    <property type="project" value="UniProtKB-KW"/>
</dbReference>
<evidence type="ECO:0000256" key="4">
    <source>
        <dbReference type="ARBA" id="ARBA00023004"/>
    </source>
</evidence>
<evidence type="ECO:0000256" key="2">
    <source>
        <dbReference type="ARBA" id="ARBA00022723"/>
    </source>
</evidence>
<evidence type="ECO:0000256" key="1">
    <source>
        <dbReference type="ARBA" id="ARBA00010617"/>
    </source>
</evidence>
<dbReference type="GO" id="GO:0020037">
    <property type="term" value="F:heme binding"/>
    <property type="evidence" value="ECO:0007669"/>
    <property type="project" value="InterPro"/>
</dbReference>
<sequence>MDYATFILLLSLLSTFIYTITISGHRNSRLPPGPYPFPIIGNLLKLGDKPHHSFATLSKRYGPLMSLKLGNRTTIANFPTVVSSPNIAKEFFQTHDREFSSRSVPATGQFVDHHKYSMVWLPVGKQWRRLRRISKEYLFSLQCLDGSEGLRAEKMQELVNHVNQCCAHEKEVHISAIAFTTTLNILSNFIFSTDFAQYVTSSQEFMEVVSALMDAAAKPNLADFFPILKSLDLQGLLRRSNVGMAMGRVWDGIIDQRLQTRSSSSSYDNDITLSTNNDVLDLLLNLQMKDKCEFSRNDMRNLFLELIQHQTHSNGQWSSFFVTQKNETRSEVVEHMRNIIETYKNRISLDSHIYLQAVIKETLRLHPPAPLLVPHQAIQDVEFQGFVIPKNAEILCNVWGMGRDPDVWRDPELFIPERFLNVGIEYKGQDFNLIPFGAGRRICPGLNIAHRILHTMLGSLIHKFDRKFKGNMRPQDMDMEEKFGIVLQRKVPLMVIPTKLYLYLF</sequence>
<dbReference type="PRINTS" id="PR00385">
    <property type="entry name" value="P450"/>
</dbReference>
<evidence type="ECO:0000256" key="6">
    <source>
        <dbReference type="RuleBase" id="RU000461"/>
    </source>
</evidence>
<dbReference type="PANTHER" id="PTHR47950:SF48">
    <property type="entry name" value="CYTOCHROME P450 FAMILY PROTEIN, EXPRESSED"/>
    <property type="match status" value="1"/>
</dbReference>
<comment type="similarity">
    <text evidence="1 6">Belongs to the cytochrome P450 family.</text>
</comment>
<protein>
    <recommendedName>
        <fullName evidence="9">Cytochrome P450</fullName>
    </recommendedName>
</protein>
<keyword evidence="8" id="KW-1185">Reference proteome</keyword>
<keyword evidence="3 6" id="KW-0560">Oxidoreductase</keyword>
<dbReference type="Proteomes" id="UP001172457">
    <property type="component" value="Chromosome 8"/>
</dbReference>
<organism evidence="7 8">
    <name type="scientific">Centaurea solstitialis</name>
    <name type="common">yellow star-thistle</name>
    <dbReference type="NCBI Taxonomy" id="347529"/>
    <lineage>
        <taxon>Eukaryota</taxon>
        <taxon>Viridiplantae</taxon>
        <taxon>Streptophyta</taxon>
        <taxon>Embryophyta</taxon>
        <taxon>Tracheophyta</taxon>
        <taxon>Spermatophyta</taxon>
        <taxon>Magnoliopsida</taxon>
        <taxon>eudicotyledons</taxon>
        <taxon>Gunneridae</taxon>
        <taxon>Pentapetalae</taxon>
        <taxon>asterids</taxon>
        <taxon>campanulids</taxon>
        <taxon>Asterales</taxon>
        <taxon>Asteraceae</taxon>
        <taxon>Carduoideae</taxon>
        <taxon>Cardueae</taxon>
        <taxon>Centaureinae</taxon>
        <taxon>Centaurea</taxon>
    </lineage>
</organism>
<dbReference type="GO" id="GO:0016705">
    <property type="term" value="F:oxidoreductase activity, acting on paired donors, with incorporation or reduction of molecular oxygen"/>
    <property type="evidence" value="ECO:0007669"/>
    <property type="project" value="InterPro"/>
</dbReference>
<feature type="binding site" description="axial binding residue" evidence="5">
    <location>
        <position position="443"/>
    </location>
    <ligand>
        <name>heme</name>
        <dbReference type="ChEBI" id="CHEBI:30413"/>
    </ligand>
    <ligandPart>
        <name>Fe</name>
        <dbReference type="ChEBI" id="CHEBI:18248"/>
    </ligandPart>
</feature>
<keyword evidence="6" id="KW-0503">Monooxygenase</keyword>
<keyword evidence="5 6" id="KW-0349">Heme</keyword>
<keyword evidence="4 5" id="KW-0408">Iron</keyword>
<gene>
    <name evidence="7" type="ORF">OSB04_032185</name>
</gene>
<accession>A0AA38VV60</accession>
<evidence type="ECO:0008006" key="9">
    <source>
        <dbReference type="Google" id="ProtNLM"/>
    </source>
</evidence>
<reference evidence="7" key="1">
    <citation type="submission" date="2023-03" db="EMBL/GenBank/DDBJ databases">
        <title>Chromosome-scale reference genome and RAD-based genetic map of yellow starthistle (Centaurea solstitialis) reveal putative structural variation and QTLs associated with invader traits.</title>
        <authorList>
            <person name="Reatini B."/>
            <person name="Cang F.A."/>
            <person name="Jiang Q."/>
            <person name="Mckibben M.T.W."/>
            <person name="Barker M.S."/>
            <person name="Rieseberg L.H."/>
            <person name="Dlugosch K.M."/>
        </authorList>
    </citation>
    <scope>NUCLEOTIDE SEQUENCE</scope>
    <source>
        <strain evidence="7">CAN-66</strain>
        <tissue evidence="7">Leaf</tissue>
    </source>
</reference>
<dbReference type="PRINTS" id="PR00463">
    <property type="entry name" value="EP450I"/>
</dbReference>
<evidence type="ECO:0000313" key="8">
    <source>
        <dbReference type="Proteomes" id="UP001172457"/>
    </source>
</evidence>
<dbReference type="InterPro" id="IPR036396">
    <property type="entry name" value="Cyt_P450_sf"/>
</dbReference>
<dbReference type="GO" id="GO:0005506">
    <property type="term" value="F:iron ion binding"/>
    <property type="evidence" value="ECO:0007669"/>
    <property type="project" value="InterPro"/>
</dbReference>
<keyword evidence="2 5" id="KW-0479">Metal-binding</keyword>
<evidence type="ECO:0000313" key="7">
    <source>
        <dbReference type="EMBL" id="KAJ9539452.1"/>
    </source>
</evidence>
<dbReference type="SUPFAM" id="SSF48264">
    <property type="entry name" value="Cytochrome P450"/>
    <property type="match status" value="1"/>
</dbReference>
<dbReference type="InterPro" id="IPR002401">
    <property type="entry name" value="Cyt_P450_E_grp-I"/>
</dbReference>
<dbReference type="EMBL" id="JARYMX010000008">
    <property type="protein sequence ID" value="KAJ9539452.1"/>
    <property type="molecule type" value="Genomic_DNA"/>
</dbReference>
<dbReference type="PANTHER" id="PTHR47950">
    <property type="entry name" value="CYTOCHROME P450, FAMILY 76, SUBFAMILY C, POLYPEPTIDE 5-RELATED"/>
    <property type="match status" value="1"/>
</dbReference>
<dbReference type="InterPro" id="IPR017972">
    <property type="entry name" value="Cyt_P450_CS"/>
</dbReference>
<dbReference type="Gene3D" id="1.10.630.10">
    <property type="entry name" value="Cytochrome P450"/>
    <property type="match status" value="1"/>
</dbReference>
<name>A0AA38VV60_9ASTR</name>